<dbReference type="EMBL" id="JAAAJB010000542">
    <property type="protein sequence ID" value="KAG0254046.1"/>
    <property type="molecule type" value="Genomic_DNA"/>
</dbReference>
<dbReference type="PANTHER" id="PTHR37325:SF1">
    <property type="entry name" value="OXIDOREDUCTASE 21 KDA SUBUNIT, PUTATIVE (AFU_ORTHOLOGUE AFUA_4G05910)-RELATED"/>
    <property type="match status" value="1"/>
</dbReference>
<name>A0A9P6PXA0_9FUNG</name>
<proteinExistence type="predicted"/>
<keyword evidence="2" id="KW-1185">Reference proteome</keyword>
<dbReference type="OrthoDB" id="2093493at2759"/>
<dbReference type="AlphaFoldDB" id="A0A9P6PXA0"/>
<organism evidence="1 2">
    <name type="scientific">Actinomortierella ambigua</name>
    <dbReference type="NCBI Taxonomy" id="1343610"/>
    <lineage>
        <taxon>Eukaryota</taxon>
        <taxon>Fungi</taxon>
        <taxon>Fungi incertae sedis</taxon>
        <taxon>Mucoromycota</taxon>
        <taxon>Mortierellomycotina</taxon>
        <taxon>Mortierellomycetes</taxon>
        <taxon>Mortierellales</taxon>
        <taxon>Mortierellaceae</taxon>
        <taxon>Actinomortierella</taxon>
    </lineage>
</organism>
<dbReference type="InterPro" id="IPR016813">
    <property type="entry name" value="NADH_Ub_cplx-1_21kDa"/>
</dbReference>
<protein>
    <submittedName>
        <fullName evidence="1">Uncharacterized protein</fullName>
    </submittedName>
</protein>
<dbReference type="Proteomes" id="UP000807716">
    <property type="component" value="Unassembled WGS sequence"/>
</dbReference>
<dbReference type="CDD" id="cd22849">
    <property type="entry name" value="NuzM"/>
    <property type="match status" value="1"/>
</dbReference>
<gene>
    <name evidence="1" type="ORF">DFQ27_007081</name>
</gene>
<comment type="caution">
    <text evidence="1">The sequence shown here is derived from an EMBL/GenBank/DDBJ whole genome shotgun (WGS) entry which is preliminary data.</text>
</comment>
<reference evidence="1" key="1">
    <citation type="journal article" date="2020" name="Fungal Divers.">
        <title>Resolving the Mortierellaceae phylogeny through synthesis of multi-gene phylogenetics and phylogenomics.</title>
        <authorList>
            <person name="Vandepol N."/>
            <person name="Liber J."/>
            <person name="Desiro A."/>
            <person name="Na H."/>
            <person name="Kennedy M."/>
            <person name="Barry K."/>
            <person name="Grigoriev I.V."/>
            <person name="Miller A.N."/>
            <person name="O'Donnell K."/>
            <person name="Stajich J.E."/>
            <person name="Bonito G."/>
        </authorList>
    </citation>
    <scope>NUCLEOTIDE SEQUENCE</scope>
    <source>
        <strain evidence="1">BC1065</strain>
    </source>
</reference>
<accession>A0A9P6PXA0</accession>
<sequence>MTKSAFWNTVRKALAVNPKVTTGMPEASQYRIPAPGGQPKTHVPNDPLANDIAQNPYYGRDFRRNYPRLAVYSQQEVAGLLVANPALAIESGEAAIAKAGEDVALTEVLKSAKGQLYTASNLPPTPVIASRKYKWIKSPDQPPVDAAAFPWIPNAADPGLDGSPDADIGIHPLADADTTLSGPLSFGLGVGGPTPLGSDPGLITGASGGASSQVVQAPPVELDHQVLIQPETSVIPVSRLQPIINIAPPIIHIDPFYDSLYGGYTGAGLFDNYGMNAGILGGLYGYGGGDSLDYGGLPLSGGPGLTGAPLMKRQLGGGSAFGGLGGPSTLVGGGPAPFGAGSGGMNTGLATDTVIQPIVNIETYTPAPVPVSNPIPYQYPVPYSVGTPFPVRTFRHFERPFWGGGFDHFSFDLRKKKHHGDDDDF</sequence>
<evidence type="ECO:0000313" key="2">
    <source>
        <dbReference type="Proteomes" id="UP000807716"/>
    </source>
</evidence>
<evidence type="ECO:0000313" key="1">
    <source>
        <dbReference type="EMBL" id="KAG0254046.1"/>
    </source>
</evidence>
<dbReference type="PANTHER" id="PTHR37325">
    <property type="entry name" value="OXIDOREDUCTASE 21 KDA SUBUNIT, PUTATIVE (AFU_ORTHOLOGUE AFUA_4G05910)-RELATED"/>
    <property type="match status" value="1"/>
</dbReference>